<dbReference type="PANTHER" id="PTHR16199">
    <property type="entry name" value="CONDENSIN-2 COMPLEX SUBUNIT G2"/>
    <property type="match status" value="1"/>
</dbReference>
<dbReference type="EMBL" id="JWZX01000957">
    <property type="protein sequence ID" value="KOO35178.1"/>
    <property type="molecule type" value="Genomic_DNA"/>
</dbReference>
<dbReference type="InterPro" id="IPR016024">
    <property type="entry name" value="ARM-type_fold"/>
</dbReference>
<reference evidence="2" key="1">
    <citation type="journal article" date="2015" name="PLoS Genet.">
        <title>Genome Sequence and Transcriptome Analyses of Chrysochromulina tobin: Metabolic Tools for Enhanced Algal Fitness in the Prominent Order Prymnesiales (Haptophyceae).</title>
        <authorList>
            <person name="Hovde B.T."/>
            <person name="Deodato C.R."/>
            <person name="Hunsperger H.M."/>
            <person name="Ryken S.A."/>
            <person name="Yost W."/>
            <person name="Jha R.K."/>
            <person name="Patterson J."/>
            <person name="Monnat R.J. Jr."/>
            <person name="Barlow S.B."/>
            <person name="Starkenburg S.R."/>
            <person name="Cattolico R.A."/>
        </authorList>
    </citation>
    <scope>NUCLEOTIDE SEQUENCE</scope>
    <source>
        <strain evidence="2">CCMP291</strain>
    </source>
</reference>
<name>A0A0M0K9T9_9EUKA</name>
<dbReference type="Gene3D" id="1.25.10.10">
    <property type="entry name" value="Leucine-rich Repeat Variant"/>
    <property type="match status" value="1"/>
</dbReference>
<proteinExistence type="predicted"/>
<dbReference type="GO" id="GO:0000796">
    <property type="term" value="C:condensin complex"/>
    <property type="evidence" value="ECO:0007669"/>
    <property type="project" value="TreeGrafter"/>
</dbReference>
<dbReference type="OrthoDB" id="10062843at2759"/>
<dbReference type="Pfam" id="PF12422">
    <property type="entry name" value="Condensin2nSMC"/>
    <property type="match status" value="1"/>
</dbReference>
<dbReference type="InterPro" id="IPR024741">
    <property type="entry name" value="Condensin2_G2"/>
</dbReference>
<sequence>MNVVDAFEADAASAVLNLARRDDPASSLTALSPKDVERVWAAIAPVTGAALNDLKPAMMARQAQEVDPKAVESVEAALYMLRAVVLLSRATIVDKDREAPEVLLDVAVALHDIVFDLPSCRASDAIFQSAMELQGAVVELCEIWWLDNREGGAELVPQAISYMGVRVLHELASTADVKRLYTFRSALQVLDYADESVRPLKRLLLHVAIKPLVLRVSEGRKLVAHIFSLHAPFVAELHRAIKTQIPTCRKAQRVAYGEVYFRAWRNASDESLELLERDCLQDLMYHAVHASSTSMASSLRQVLGYATEQKRQRGVDGMLLRLWEPILWRALKAANPLVRRNAATLFFEAFPLQDAALPAVDLDKLLASQFTCLGGLLKDACVAVRVVAVHGTCRILTLYSELLPAHTAKELLATLTRDLAHDAAASSVRVAVLDGLKYVLSQSEPSEGALLLKPYLPVLAPLLDDSCERVRASLVELLLALVKTKGVGVQWHAFVSPSAALARLPVERPAMQMRLTRLLLPLYLPSGKPAAQQAKTSRLLRLLSDGALAARSLLTHAPRFVTASAALKLLRVQVCALLSDATDTTLLLGGDEDEPTDPAKLPARSEALTPAQAASRLEAIATFVDAMAPAMALPSAASSAAEGAEAAQAWSVGELLYRLLRPILDGISTSDAAASEGGLASLGLAPLLGTALEVISVRSSTAAAALMPALCRHLRSLDPQAPSTEQLVHAAARLLEACPPQLPGAAAVRATLSSINASAEVADAPLYAPLRAAVAAI</sequence>
<dbReference type="SUPFAM" id="SSF48371">
    <property type="entry name" value="ARM repeat"/>
    <property type="match status" value="1"/>
</dbReference>
<comment type="caution">
    <text evidence="1">The sequence shown here is derived from an EMBL/GenBank/DDBJ whole genome shotgun (WGS) entry which is preliminary data.</text>
</comment>
<dbReference type="AlphaFoldDB" id="A0A0M0K9T9"/>
<dbReference type="Proteomes" id="UP000037460">
    <property type="component" value="Unassembled WGS sequence"/>
</dbReference>
<organism evidence="1 2">
    <name type="scientific">Chrysochromulina tobinii</name>
    <dbReference type="NCBI Taxonomy" id="1460289"/>
    <lineage>
        <taxon>Eukaryota</taxon>
        <taxon>Haptista</taxon>
        <taxon>Haptophyta</taxon>
        <taxon>Prymnesiophyceae</taxon>
        <taxon>Prymnesiales</taxon>
        <taxon>Chrysochromulinaceae</taxon>
        <taxon>Chrysochromulina</taxon>
    </lineage>
</organism>
<gene>
    <name evidence="1" type="ORF">Ctob_010694</name>
</gene>
<dbReference type="GO" id="GO:0005634">
    <property type="term" value="C:nucleus"/>
    <property type="evidence" value="ECO:0007669"/>
    <property type="project" value="InterPro"/>
</dbReference>
<dbReference type="PANTHER" id="PTHR16199:SF4">
    <property type="entry name" value="CONDENSIN-2 COMPLEX SUBUNIT G2"/>
    <property type="match status" value="1"/>
</dbReference>
<protein>
    <submittedName>
        <fullName evidence="1">Condensin-2 complex subunit g2</fullName>
    </submittedName>
</protein>
<dbReference type="GO" id="GO:0000070">
    <property type="term" value="P:mitotic sister chromatid segregation"/>
    <property type="evidence" value="ECO:0007669"/>
    <property type="project" value="TreeGrafter"/>
</dbReference>
<accession>A0A0M0K9T9</accession>
<keyword evidence="2" id="KW-1185">Reference proteome</keyword>
<evidence type="ECO:0000313" key="1">
    <source>
        <dbReference type="EMBL" id="KOO35178.1"/>
    </source>
</evidence>
<dbReference type="InterPro" id="IPR011989">
    <property type="entry name" value="ARM-like"/>
</dbReference>
<evidence type="ECO:0000313" key="2">
    <source>
        <dbReference type="Proteomes" id="UP000037460"/>
    </source>
</evidence>